<dbReference type="RefSeq" id="WP_306091347.1">
    <property type="nucleotide sequence ID" value="NZ_CP120992.1"/>
</dbReference>
<evidence type="ECO:0000256" key="2">
    <source>
        <dbReference type="SAM" id="MobiDB-lite"/>
    </source>
</evidence>
<evidence type="ECO:0000313" key="3">
    <source>
        <dbReference type="EMBL" id="WLQ43934.1"/>
    </source>
</evidence>
<evidence type="ECO:0000256" key="1">
    <source>
        <dbReference type="ARBA" id="ARBA00023172"/>
    </source>
</evidence>
<feature type="compositionally biased region" description="Basic residues" evidence="2">
    <location>
        <begin position="409"/>
        <end position="418"/>
    </location>
</feature>
<feature type="region of interest" description="Disordered" evidence="2">
    <location>
        <begin position="662"/>
        <end position="682"/>
    </location>
</feature>
<name>A0ABY9ICC7_9ACTN</name>
<dbReference type="Gene3D" id="1.10.443.10">
    <property type="entry name" value="Intergrase catalytic core"/>
    <property type="match status" value="1"/>
</dbReference>
<accession>A0ABY9ICC7</accession>
<evidence type="ECO:0000313" key="4">
    <source>
        <dbReference type="Proteomes" id="UP001229952"/>
    </source>
</evidence>
<proteinExistence type="predicted"/>
<reference evidence="3 4" key="1">
    <citation type="submission" date="2023-03" db="EMBL/GenBank/DDBJ databases">
        <title>Isolation and description of six Streptomyces strains from soil environments, able to metabolize different microbial glucans.</title>
        <authorList>
            <person name="Widen T."/>
            <person name="Larsbrink J."/>
        </authorList>
    </citation>
    <scope>NUCLEOTIDE SEQUENCE [LARGE SCALE GENOMIC DNA]</scope>
    <source>
        <strain evidence="3 4">Mut2</strain>
    </source>
</reference>
<feature type="region of interest" description="Disordered" evidence="2">
    <location>
        <begin position="406"/>
        <end position="426"/>
    </location>
</feature>
<gene>
    <name evidence="3" type="ORF">P8A22_30890</name>
</gene>
<evidence type="ECO:0008006" key="5">
    <source>
        <dbReference type="Google" id="ProtNLM"/>
    </source>
</evidence>
<protein>
    <recommendedName>
        <fullName evidence="5">Integrase</fullName>
    </recommendedName>
</protein>
<dbReference type="InterPro" id="IPR013762">
    <property type="entry name" value="Integrase-like_cat_sf"/>
</dbReference>
<sequence length="682" mass="76434">MWYLGPGLLDDQLCPVSENWKRLIPAALQEGFKTCAWIALNTNWPAQLQPGRIDEQPEVLTVHKWLMSMSVFAAWLDCRDVTRLCDVSSRDLGLYKSHVLDLTSSTEEKKRLLHAVRVVWGYRDSLPEEHRLPRRRPWGAASTDDLVGVKRNQSPYNETPRIAPATMEALLAWALRMIEHFGPDIRNAAHEARLLLDGQHPATLTARATFGSSSLKHRLAPYVLELVRTGRGLPGTRRRERHGGQLGVDHEHVARMVASSGPKVKRYDGLLLSMAEEYELELENDAYFLGPITGTFQGGHWRDRPIGVREVNQLVRYLTAACFTVICYLSGMRSGEVLQLRRGCLREDEYGGFVLVGRRSKGSDHNPAPDGEETQERPWAVVRAVVPAVQMLESLSDAELLFPPSRQRTTVRSRRKQSKPSGTMNDDVREFMDWVNARFSGPDGPAIPPDPTKDVHAARFRRTLAYFVVRRPGGLAAAQAQYGHVRAKVTLGYAGDADTSWMEDLAVEELEMVSEQVDEDLRALDDGEHVSGPSAQEYRRRVRKAAAVFAGRVVNQVDNAQRLLTSKHPDIHHGLGMTCVWRHETATCREEREAAGLEADGPDEQLCRTTCINLAYTDRDIENKKPECARWEAAAADRLSPKPLRDRAAAKAAPMRAVIVEHEQGRRASGREEPMEVQADGA</sequence>
<organism evidence="3 4">
    <name type="scientific">Streptomyces laculatispora</name>
    <dbReference type="NCBI Taxonomy" id="887464"/>
    <lineage>
        <taxon>Bacteria</taxon>
        <taxon>Bacillati</taxon>
        <taxon>Actinomycetota</taxon>
        <taxon>Actinomycetes</taxon>
        <taxon>Kitasatosporales</taxon>
        <taxon>Streptomycetaceae</taxon>
        <taxon>Streptomyces</taxon>
    </lineage>
</organism>
<dbReference type="EMBL" id="CP120992">
    <property type="protein sequence ID" value="WLQ43934.1"/>
    <property type="molecule type" value="Genomic_DNA"/>
</dbReference>
<dbReference type="SUPFAM" id="SSF56349">
    <property type="entry name" value="DNA breaking-rejoining enzymes"/>
    <property type="match status" value="1"/>
</dbReference>
<keyword evidence="1" id="KW-0233">DNA recombination</keyword>
<feature type="compositionally biased region" description="Basic and acidic residues" evidence="2">
    <location>
        <begin position="662"/>
        <end position="674"/>
    </location>
</feature>
<dbReference type="InterPro" id="IPR011010">
    <property type="entry name" value="DNA_brk_join_enz"/>
</dbReference>
<keyword evidence="4" id="KW-1185">Reference proteome</keyword>
<dbReference type="Proteomes" id="UP001229952">
    <property type="component" value="Chromosome"/>
</dbReference>